<evidence type="ECO:0000313" key="1">
    <source>
        <dbReference type="EMBL" id="CEQ03202.1"/>
    </source>
</evidence>
<dbReference type="EMBL" id="CEKZ01000003">
    <property type="protein sequence ID" value="CEQ03202.1"/>
    <property type="molecule type" value="Genomic_DNA"/>
</dbReference>
<evidence type="ECO:0000313" key="2">
    <source>
        <dbReference type="Proteomes" id="UP000049127"/>
    </source>
</evidence>
<reference evidence="1 2" key="1">
    <citation type="submission" date="2015-01" db="EMBL/GenBank/DDBJ databases">
        <authorList>
            <person name="Aslett A.Martin."/>
            <person name="De Silva Nishadi"/>
        </authorList>
    </citation>
    <scope>NUCLEOTIDE SEQUENCE [LARGE SCALE GENOMIC DNA]</scope>
    <source>
        <strain evidence="1 2">R28058</strain>
    </source>
</reference>
<name>A0A0C7QR48_PARSO</name>
<dbReference type="Proteomes" id="UP000049127">
    <property type="component" value="Unassembled WGS sequence"/>
</dbReference>
<gene>
    <name evidence="1" type="ORF">R28058_09351</name>
</gene>
<protein>
    <submittedName>
        <fullName evidence="1">Endodeoxyribonuclease</fullName>
    </submittedName>
</protein>
<accession>A0A0C7QR48</accession>
<sequence length="58" mass="6719">MKANFMIDGKPQGKGIPRLSYGRLKTSEQTVMHENYIKLLYRAQVKVYFEGNIKISIN</sequence>
<dbReference type="RefSeq" id="WP_258171585.1">
    <property type="nucleotide sequence ID" value="NZ_CDNF01000003.1"/>
</dbReference>
<proteinExistence type="predicted"/>
<organism evidence="1 2">
    <name type="scientific">Paraclostridium sordellii</name>
    <name type="common">Clostridium sordellii</name>
    <dbReference type="NCBI Taxonomy" id="1505"/>
    <lineage>
        <taxon>Bacteria</taxon>
        <taxon>Bacillati</taxon>
        <taxon>Bacillota</taxon>
        <taxon>Clostridia</taxon>
        <taxon>Peptostreptococcales</taxon>
        <taxon>Peptostreptococcaceae</taxon>
        <taxon>Paraclostridium</taxon>
    </lineage>
</organism>
<dbReference type="AlphaFoldDB" id="A0A0C7QR48"/>